<gene>
    <name evidence="1" type="ORF">GCM10011491_35000</name>
</gene>
<comment type="caution">
    <text evidence="1">The sequence shown here is derived from an EMBL/GenBank/DDBJ whole genome shotgun (WGS) entry which is preliminary data.</text>
</comment>
<dbReference type="EMBL" id="BMHH01000017">
    <property type="protein sequence ID" value="GGB03905.1"/>
    <property type="molecule type" value="Genomic_DNA"/>
</dbReference>
<proteinExistence type="predicted"/>
<evidence type="ECO:0000313" key="1">
    <source>
        <dbReference type="EMBL" id="GGB03905.1"/>
    </source>
</evidence>
<name>A0A916SJZ1_9HYPH</name>
<organism evidence="1 2">
    <name type="scientific">Brucella endophytica</name>
    <dbReference type="NCBI Taxonomy" id="1963359"/>
    <lineage>
        <taxon>Bacteria</taxon>
        <taxon>Pseudomonadati</taxon>
        <taxon>Pseudomonadota</taxon>
        <taxon>Alphaproteobacteria</taxon>
        <taxon>Hyphomicrobiales</taxon>
        <taxon>Brucellaceae</taxon>
        <taxon>Brucella/Ochrobactrum group</taxon>
        <taxon>Brucella</taxon>
    </lineage>
</organism>
<sequence length="62" mass="6246">MLIDVFELLTTARESIASNVAAIDASCDFFIAEVDFETAIIGGGGSASEAGESPVVAQSGGH</sequence>
<accession>A0A916SJZ1</accession>
<evidence type="ECO:0000313" key="2">
    <source>
        <dbReference type="Proteomes" id="UP000646478"/>
    </source>
</evidence>
<dbReference type="RefSeq" id="WP_308429154.1">
    <property type="nucleotide sequence ID" value="NZ_BMHH01000017.1"/>
</dbReference>
<reference evidence="1" key="1">
    <citation type="journal article" date="2014" name="Int. J. Syst. Evol. Microbiol.">
        <title>Complete genome sequence of Corynebacterium casei LMG S-19264T (=DSM 44701T), isolated from a smear-ripened cheese.</title>
        <authorList>
            <consortium name="US DOE Joint Genome Institute (JGI-PGF)"/>
            <person name="Walter F."/>
            <person name="Albersmeier A."/>
            <person name="Kalinowski J."/>
            <person name="Ruckert C."/>
        </authorList>
    </citation>
    <scope>NUCLEOTIDE SEQUENCE</scope>
    <source>
        <strain evidence="1">CGMCC 1.15082</strain>
    </source>
</reference>
<dbReference type="AlphaFoldDB" id="A0A916SJZ1"/>
<dbReference type="Proteomes" id="UP000646478">
    <property type="component" value="Unassembled WGS sequence"/>
</dbReference>
<reference evidence="1" key="2">
    <citation type="submission" date="2020-09" db="EMBL/GenBank/DDBJ databases">
        <authorList>
            <person name="Sun Q."/>
            <person name="Zhou Y."/>
        </authorList>
    </citation>
    <scope>NUCLEOTIDE SEQUENCE</scope>
    <source>
        <strain evidence="1">CGMCC 1.15082</strain>
    </source>
</reference>
<keyword evidence="2" id="KW-1185">Reference proteome</keyword>
<protein>
    <submittedName>
        <fullName evidence="1">Uncharacterized protein</fullName>
    </submittedName>
</protein>